<evidence type="ECO:0000256" key="6">
    <source>
        <dbReference type="ARBA" id="ARBA00022723"/>
    </source>
</evidence>
<comment type="subcellular location">
    <subcellularLocation>
        <location evidence="2">Cell membrane</location>
        <topology evidence="2">Multi-pass membrane protein</topology>
    </subcellularLocation>
</comment>
<dbReference type="EMBL" id="WTPX01000158">
    <property type="protein sequence ID" value="NNJ27477.1"/>
    <property type="molecule type" value="Genomic_DNA"/>
</dbReference>
<keyword evidence="6" id="KW-0479">Metal-binding</keyword>
<evidence type="ECO:0000256" key="14">
    <source>
        <dbReference type="SAM" id="Phobius"/>
    </source>
</evidence>
<dbReference type="Proteomes" id="UP000609651">
    <property type="component" value="Unassembled WGS sequence"/>
</dbReference>
<name>A0ABX1VH87_9PLAN</name>
<evidence type="ECO:0000256" key="8">
    <source>
        <dbReference type="ARBA" id="ARBA00022833"/>
    </source>
</evidence>
<evidence type="ECO:0000256" key="11">
    <source>
        <dbReference type="ARBA" id="ARBA00023136"/>
    </source>
</evidence>
<dbReference type="PANTHER" id="PTHR43221">
    <property type="entry name" value="PROTEASE HTPX"/>
    <property type="match status" value="1"/>
</dbReference>
<dbReference type="PANTHER" id="PTHR43221:SF1">
    <property type="entry name" value="PROTEASE HTPX"/>
    <property type="match status" value="1"/>
</dbReference>
<comment type="caution">
    <text evidence="16">The sequence shown here is derived from an EMBL/GenBank/DDBJ whole genome shotgun (WGS) entry which is preliminary data.</text>
</comment>
<feature type="coiled-coil region" evidence="12">
    <location>
        <begin position="584"/>
        <end position="611"/>
    </location>
</feature>
<sequence length="793" mass="85449">MSRSLPPRVRGKKRDRPLAAPAGRKPPRPRPPKRASKLTPKDVVAAIQNDVRPVRASLGYRIVALIAAAVALLLPIAYLALIAAVGWATYYHFAEHTALLSAGRGRLQILAVLLYLSPGLAGAAVILALLKPLAAPQGGRSQWRVLHRTNQPTLFVLIDRVCDAVNAPKPDQVRVDAEVNMSAGYQGGFLGLFGGKFVLTIGVPLTAGLSAAGFAGILAHEFGHFAQRGGRGLSGAAMSVQSWLIRTVFKRDRVDEWIAEGCSADSWIALPFWLCAACVWLARRALILLLYVARASTAALSRQMEFDADRYETRLVGADVFADSSRRLIELSLGYRGAMSELVPALLNGAPPDDLTALCVHHAPRLSEEEACELEQELRGGGLFDTLFVSHPTTARRLAAARREGERLEATGGPGLTLDGPAMHLFGDFAALCRDVTLDNYRAMLGRRPNPNDLAPVRPLPPNPHRPTGSQPKKSRRSKRVHDESTRPAEDSAASSPDANDEEIDAPSVRLLPYERAHLEAPTNEKAHLARLKQRRADADAAEGPLRDAVAKLHKVGERRRKIFARHAGAAFRPAAHAEAGADLFTLRKKLNQAELAREEAELAVRDWEQAPADARLLALDLYAAPGVAAKLPDHVLPGIEELLTFACATREARPAVRDMQDAAVRLQTALRAASGENAVRGVVSEIETRHDVLSGALQSITKALLGVTDPFTFPTEPLPKPDRPPRPLTDRLSTLSGLAAGDPMILLSSAARCLHELRAAADHADLALAARADWIVGRLKLDAAPSRDAAAG</sequence>
<keyword evidence="5 14" id="KW-0812">Transmembrane</keyword>
<dbReference type="CDD" id="cd07328">
    <property type="entry name" value="M48_Ste24p_like"/>
    <property type="match status" value="1"/>
</dbReference>
<keyword evidence="12" id="KW-0175">Coiled coil</keyword>
<dbReference type="RefSeq" id="WP_171189389.1">
    <property type="nucleotide sequence ID" value="NZ_WTPX01000158.1"/>
</dbReference>
<feature type="region of interest" description="Disordered" evidence="13">
    <location>
        <begin position="447"/>
        <end position="503"/>
    </location>
</feature>
<organism evidence="16 17">
    <name type="scientific">Alienimonas chondri</name>
    <dbReference type="NCBI Taxonomy" id="2681879"/>
    <lineage>
        <taxon>Bacteria</taxon>
        <taxon>Pseudomonadati</taxon>
        <taxon>Planctomycetota</taxon>
        <taxon>Planctomycetia</taxon>
        <taxon>Planctomycetales</taxon>
        <taxon>Planctomycetaceae</taxon>
        <taxon>Alienimonas</taxon>
    </lineage>
</organism>
<feature type="compositionally biased region" description="Basic residues" evidence="13">
    <location>
        <begin position="25"/>
        <end position="36"/>
    </location>
</feature>
<evidence type="ECO:0000313" key="17">
    <source>
        <dbReference type="Proteomes" id="UP000609651"/>
    </source>
</evidence>
<protein>
    <recommendedName>
        <fullName evidence="15">Peptidase M48 domain-containing protein</fullName>
    </recommendedName>
</protein>
<evidence type="ECO:0000256" key="1">
    <source>
        <dbReference type="ARBA" id="ARBA00001947"/>
    </source>
</evidence>
<evidence type="ECO:0000256" key="9">
    <source>
        <dbReference type="ARBA" id="ARBA00022989"/>
    </source>
</evidence>
<keyword evidence="17" id="KW-1185">Reference proteome</keyword>
<keyword evidence="9 14" id="KW-1133">Transmembrane helix</keyword>
<keyword evidence="7" id="KW-0378">Hydrolase</keyword>
<feature type="domain" description="Peptidase M48" evidence="15">
    <location>
        <begin position="156"/>
        <end position="403"/>
    </location>
</feature>
<evidence type="ECO:0000256" key="12">
    <source>
        <dbReference type="SAM" id="Coils"/>
    </source>
</evidence>
<dbReference type="InterPro" id="IPR001915">
    <property type="entry name" value="Peptidase_M48"/>
</dbReference>
<keyword evidence="8" id="KW-0862">Zinc</keyword>
<feature type="compositionally biased region" description="Basic and acidic residues" evidence="13">
    <location>
        <begin position="481"/>
        <end position="490"/>
    </location>
</feature>
<feature type="transmembrane region" description="Helical" evidence="14">
    <location>
        <begin position="62"/>
        <end position="87"/>
    </location>
</feature>
<evidence type="ECO:0000256" key="2">
    <source>
        <dbReference type="ARBA" id="ARBA00004651"/>
    </source>
</evidence>
<evidence type="ECO:0000256" key="4">
    <source>
        <dbReference type="ARBA" id="ARBA00022670"/>
    </source>
</evidence>
<keyword evidence="4" id="KW-0645">Protease</keyword>
<keyword evidence="11 14" id="KW-0472">Membrane</keyword>
<accession>A0ABX1VH87</accession>
<feature type="transmembrane region" description="Helical" evidence="14">
    <location>
        <begin position="197"/>
        <end position="220"/>
    </location>
</feature>
<evidence type="ECO:0000256" key="5">
    <source>
        <dbReference type="ARBA" id="ARBA00022692"/>
    </source>
</evidence>
<feature type="region of interest" description="Disordered" evidence="13">
    <location>
        <begin position="1"/>
        <end position="38"/>
    </location>
</feature>
<evidence type="ECO:0000256" key="13">
    <source>
        <dbReference type="SAM" id="MobiDB-lite"/>
    </source>
</evidence>
<evidence type="ECO:0000256" key="10">
    <source>
        <dbReference type="ARBA" id="ARBA00023049"/>
    </source>
</evidence>
<proteinExistence type="predicted"/>
<evidence type="ECO:0000256" key="3">
    <source>
        <dbReference type="ARBA" id="ARBA00022475"/>
    </source>
</evidence>
<comment type="cofactor">
    <cofactor evidence="1">
        <name>Zn(2+)</name>
        <dbReference type="ChEBI" id="CHEBI:29105"/>
    </cofactor>
</comment>
<keyword evidence="10" id="KW-0482">Metalloprotease</keyword>
<dbReference type="InterPro" id="IPR050083">
    <property type="entry name" value="HtpX_protease"/>
</dbReference>
<evidence type="ECO:0000256" key="7">
    <source>
        <dbReference type="ARBA" id="ARBA00022801"/>
    </source>
</evidence>
<evidence type="ECO:0000313" key="16">
    <source>
        <dbReference type="EMBL" id="NNJ27477.1"/>
    </source>
</evidence>
<keyword evidence="3" id="KW-1003">Cell membrane</keyword>
<reference evidence="16 17" key="1">
    <citation type="journal article" date="2020" name="Syst. Appl. Microbiol.">
        <title>Alienimonas chondri sp. nov., a novel planctomycete isolated from the biofilm of the red alga Chondrus crispus.</title>
        <authorList>
            <person name="Vitorino I."/>
            <person name="Albuquerque L."/>
            <person name="Wiegand S."/>
            <person name="Kallscheuer N."/>
            <person name="da Costa M.S."/>
            <person name="Lobo-da-Cunha A."/>
            <person name="Jogler C."/>
            <person name="Lage O.M."/>
        </authorList>
    </citation>
    <scope>NUCLEOTIDE SEQUENCE [LARGE SCALE GENOMIC DNA]</scope>
    <source>
        <strain evidence="16 17">LzC2</strain>
    </source>
</reference>
<gene>
    <name evidence="16" type="ORF">LzC2_35820</name>
</gene>
<feature type="transmembrane region" description="Helical" evidence="14">
    <location>
        <begin position="107"/>
        <end position="130"/>
    </location>
</feature>
<dbReference type="Pfam" id="PF01435">
    <property type="entry name" value="Peptidase_M48"/>
    <property type="match status" value="1"/>
</dbReference>
<evidence type="ECO:0000259" key="15">
    <source>
        <dbReference type="Pfam" id="PF01435"/>
    </source>
</evidence>